<dbReference type="Proteomes" id="UP000831485">
    <property type="component" value="Chromosome"/>
</dbReference>
<evidence type="ECO:0000256" key="9">
    <source>
        <dbReference type="PROSITE-ProRule" id="PRU00169"/>
    </source>
</evidence>
<feature type="modified residue" description="4-aspartylphosphate" evidence="9">
    <location>
        <position position="888"/>
    </location>
</feature>
<evidence type="ECO:0000256" key="4">
    <source>
        <dbReference type="ARBA" id="ARBA00022475"/>
    </source>
</evidence>
<dbReference type="SUPFAM" id="SSF55874">
    <property type="entry name" value="ATPase domain of HSP90 chaperone/DNA topoisomerase II/histidine kinase"/>
    <property type="match status" value="1"/>
</dbReference>
<dbReference type="SMART" id="SM00091">
    <property type="entry name" value="PAS"/>
    <property type="match status" value="2"/>
</dbReference>
<keyword evidence="5 9" id="KW-0597">Phosphoprotein</keyword>
<dbReference type="PROSITE" id="PS50110">
    <property type="entry name" value="RESPONSE_REGULATORY"/>
    <property type="match status" value="1"/>
</dbReference>
<dbReference type="InterPro" id="IPR001789">
    <property type="entry name" value="Sig_transdc_resp-reg_receiver"/>
</dbReference>
<evidence type="ECO:0000313" key="17">
    <source>
        <dbReference type="Proteomes" id="UP000568888"/>
    </source>
</evidence>
<dbReference type="RefSeq" id="WP_183345171.1">
    <property type="nucleotide sequence ID" value="NZ_BLXY01000001.1"/>
</dbReference>
<dbReference type="InterPro" id="IPR035965">
    <property type="entry name" value="PAS-like_dom_sf"/>
</dbReference>
<dbReference type="EMBL" id="BLXY01000001">
    <property type="protein sequence ID" value="GFO62803.1"/>
    <property type="molecule type" value="Genomic_DNA"/>
</dbReference>
<evidence type="ECO:0000256" key="10">
    <source>
        <dbReference type="SAM" id="Coils"/>
    </source>
</evidence>
<dbReference type="SUPFAM" id="SSF47384">
    <property type="entry name" value="Homodimeric domain of signal transducing histidine kinase"/>
    <property type="match status" value="1"/>
</dbReference>
<evidence type="ECO:0000259" key="14">
    <source>
        <dbReference type="PROSITE" id="PS50112"/>
    </source>
</evidence>
<keyword evidence="7 11" id="KW-1133">Transmembrane helix</keyword>
<keyword evidence="4" id="KW-1003">Cell membrane</keyword>
<evidence type="ECO:0000259" key="13">
    <source>
        <dbReference type="PROSITE" id="PS50110"/>
    </source>
</evidence>
<dbReference type="InterPro" id="IPR033479">
    <property type="entry name" value="dCache_1"/>
</dbReference>
<dbReference type="InterPro" id="IPR003594">
    <property type="entry name" value="HATPase_dom"/>
</dbReference>
<dbReference type="SMART" id="SM00388">
    <property type="entry name" value="HisKA"/>
    <property type="match status" value="1"/>
</dbReference>
<dbReference type="PANTHER" id="PTHR43065">
    <property type="entry name" value="SENSOR HISTIDINE KINASE"/>
    <property type="match status" value="1"/>
</dbReference>
<dbReference type="SMART" id="SM00448">
    <property type="entry name" value="REC"/>
    <property type="match status" value="1"/>
</dbReference>
<evidence type="ECO:0000256" key="3">
    <source>
        <dbReference type="ARBA" id="ARBA00012438"/>
    </source>
</evidence>
<evidence type="ECO:0000256" key="5">
    <source>
        <dbReference type="ARBA" id="ARBA00022553"/>
    </source>
</evidence>
<dbReference type="Pfam" id="PF00072">
    <property type="entry name" value="Response_reg"/>
    <property type="match status" value="1"/>
</dbReference>
<dbReference type="EC" id="2.7.13.3" evidence="3"/>
<dbReference type="Gene3D" id="3.30.565.10">
    <property type="entry name" value="Histidine kinase-like ATPase, C-terminal domain"/>
    <property type="match status" value="1"/>
</dbReference>
<dbReference type="EMBL" id="CP096574">
    <property type="protein sequence ID" value="UPU35619.1"/>
    <property type="molecule type" value="Genomic_DNA"/>
</dbReference>
<dbReference type="SUPFAM" id="SSF52172">
    <property type="entry name" value="CheY-like"/>
    <property type="match status" value="1"/>
</dbReference>
<proteinExistence type="predicted"/>
<comment type="catalytic activity">
    <reaction evidence="1">
        <text>ATP + protein L-histidine = ADP + protein N-phospho-L-histidine.</text>
        <dbReference type="EC" id="2.7.13.3"/>
    </reaction>
</comment>
<evidence type="ECO:0000256" key="6">
    <source>
        <dbReference type="ARBA" id="ARBA00022692"/>
    </source>
</evidence>
<dbReference type="CDD" id="cd00082">
    <property type="entry name" value="HisKA"/>
    <property type="match status" value="1"/>
</dbReference>
<keyword evidence="8 11" id="KW-0472">Membrane</keyword>
<dbReference type="GO" id="GO:0000155">
    <property type="term" value="F:phosphorelay sensor kinase activity"/>
    <property type="evidence" value="ECO:0007669"/>
    <property type="project" value="InterPro"/>
</dbReference>
<dbReference type="CDD" id="cd18774">
    <property type="entry name" value="PDC2_HK_sensor"/>
    <property type="match status" value="1"/>
</dbReference>
<feature type="transmembrane region" description="Helical" evidence="11">
    <location>
        <begin position="295"/>
        <end position="318"/>
    </location>
</feature>
<dbReference type="SUPFAM" id="SSF55785">
    <property type="entry name" value="PYP-like sensor domain (PAS domain)"/>
    <property type="match status" value="2"/>
</dbReference>
<evidence type="ECO:0000256" key="11">
    <source>
        <dbReference type="SAM" id="Phobius"/>
    </source>
</evidence>
<dbReference type="Pfam" id="PF00512">
    <property type="entry name" value="HisKA"/>
    <property type="match status" value="1"/>
</dbReference>
<keyword evidence="18" id="KW-1185">Reference proteome</keyword>
<dbReference type="Gene3D" id="1.10.287.130">
    <property type="match status" value="1"/>
</dbReference>
<reference evidence="17" key="1">
    <citation type="submission" date="2020-06" db="EMBL/GenBank/DDBJ databases">
        <title>Draft genomic sequecing of Geomonas sp. Red736.</title>
        <authorList>
            <person name="Itoh H."/>
            <person name="Xu Z.X."/>
            <person name="Ushijima N."/>
            <person name="Masuda Y."/>
            <person name="Shiratori Y."/>
            <person name="Senoo K."/>
        </authorList>
    </citation>
    <scope>NUCLEOTIDE SEQUENCE [LARGE SCALE GENOMIC DNA]</scope>
    <source>
        <strain evidence="17">Red736</strain>
    </source>
</reference>
<dbReference type="PROSITE" id="PS50112">
    <property type="entry name" value="PAS"/>
    <property type="match status" value="2"/>
</dbReference>
<evidence type="ECO:0000313" key="16">
    <source>
        <dbReference type="EMBL" id="UPU35619.1"/>
    </source>
</evidence>
<dbReference type="PANTHER" id="PTHR43065:SF42">
    <property type="entry name" value="TWO-COMPONENT SENSOR PPRA"/>
    <property type="match status" value="1"/>
</dbReference>
<organism evidence="15 17">
    <name type="scientific">Geomonas paludis</name>
    <dbReference type="NCBI Taxonomy" id="2740185"/>
    <lineage>
        <taxon>Bacteria</taxon>
        <taxon>Pseudomonadati</taxon>
        <taxon>Thermodesulfobacteriota</taxon>
        <taxon>Desulfuromonadia</taxon>
        <taxon>Geobacterales</taxon>
        <taxon>Geobacteraceae</taxon>
        <taxon>Geomonas</taxon>
    </lineage>
</organism>
<dbReference type="Gene3D" id="3.30.450.20">
    <property type="entry name" value="PAS domain"/>
    <property type="match status" value="3"/>
</dbReference>
<keyword evidence="6 11" id="KW-0812">Transmembrane</keyword>
<dbReference type="InterPro" id="IPR001610">
    <property type="entry name" value="PAC"/>
</dbReference>
<dbReference type="AlphaFoldDB" id="A0A6V8MT53"/>
<feature type="domain" description="PAS" evidence="14">
    <location>
        <begin position="336"/>
        <end position="398"/>
    </location>
</feature>
<dbReference type="NCBIfam" id="TIGR00229">
    <property type="entry name" value="sensory_box"/>
    <property type="match status" value="2"/>
</dbReference>
<dbReference type="GO" id="GO:0005886">
    <property type="term" value="C:plasma membrane"/>
    <property type="evidence" value="ECO:0007669"/>
    <property type="project" value="UniProtKB-SubCell"/>
</dbReference>
<dbReference type="InterPro" id="IPR036890">
    <property type="entry name" value="HATPase_C_sf"/>
</dbReference>
<dbReference type="Proteomes" id="UP000568888">
    <property type="component" value="Unassembled WGS sequence"/>
</dbReference>
<dbReference type="InterPro" id="IPR005467">
    <property type="entry name" value="His_kinase_dom"/>
</dbReference>
<keyword evidence="10" id="KW-0175">Coiled coil</keyword>
<evidence type="ECO:0000256" key="7">
    <source>
        <dbReference type="ARBA" id="ARBA00022989"/>
    </source>
</evidence>
<dbReference type="PRINTS" id="PR00344">
    <property type="entry name" value="BCTRLSENSOR"/>
</dbReference>
<evidence type="ECO:0000256" key="2">
    <source>
        <dbReference type="ARBA" id="ARBA00004651"/>
    </source>
</evidence>
<dbReference type="InterPro" id="IPR000014">
    <property type="entry name" value="PAS"/>
</dbReference>
<feature type="domain" description="Histidine kinase" evidence="12">
    <location>
        <begin position="595"/>
        <end position="818"/>
    </location>
</feature>
<feature type="domain" description="PAS" evidence="14">
    <location>
        <begin position="459"/>
        <end position="530"/>
    </location>
</feature>
<reference evidence="16" key="3">
    <citation type="submission" date="2022-04" db="EMBL/GenBank/DDBJ databases">
        <authorList>
            <person name="Liu G."/>
        </authorList>
    </citation>
    <scope>NUCLEOTIDE SEQUENCE</scope>
    <source>
        <strain evidence="16">RG22</strain>
    </source>
</reference>
<gene>
    <name evidence="15" type="ORF">GMPD_07220</name>
    <name evidence="16" type="ORF">M1B72_19600</name>
</gene>
<evidence type="ECO:0000256" key="8">
    <source>
        <dbReference type="ARBA" id="ARBA00023136"/>
    </source>
</evidence>
<dbReference type="Gene3D" id="3.40.50.2300">
    <property type="match status" value="1"/>
</dbReference>
<evidence type="ECO:0000259" key="12">
    <source>
        <dbReference type="PROSITE" id="PS50109"/>
    </source>
</evidence>
<protein>
    <recommendedName>
        <fullName evidence="3">histidine kinase</fullName>
        <ecNumber evidence="3">2.7.13.3</ecNumber>
    </recommendedName>
</protein>
<feature type="coiled-coil region" evidence="10">
    <location>
        <begin position="319"/>
        <end position="346"/>
    </location>
</feature>
<dbReference type="InterPro" id="IPR036097">
    <property type="entry name" value="HisK_dim/P_sf"/>
</dbReference>
<name>A0A6V8MT53_9BACT</name>
<evidence type="ECO:0000313" key="18">
    <source>
        <dbReference type="Proteomes" id="UP000831485"/>
    </source>
</evidence>
<comment type="subcellular location">
    <subcellularLocation>
        <location evidence="2">Cell membrane</location>
        <topology evidence="2">Multi-pass membrane protein</topology>
    </subcellularLocation>
</comment>
<dbReference type="InterPro" id="IPR004358">
    <property type="entry name" value="Sig_transdc_His_kin-like_C"/>
</dbReference>
<dbReference type="PROSITE" id="PS50109">
    <property type="entry name" value="HIS_KIN"/>
    <property type="match status" value="1"/>
</dbReference>
<reference evidence="15" key="2">
    <citation type="journal article" date="2021" name="Int. J. Syst. Evol. Microbiol.">
        <title>Geomonas silvestris sp. nov., Geomonas paludis sp. nov. and Geomonas limicola sp. nov., isolated from terrestrial environments, and emended description of the genus Geomonas.</title>
        <authorList>
            <person name="Itoh H."/>
            <person name="Xu Z."/>
            <person name="Masuda Y."/>
            <person name="Ushijima N."/>
            <person name="Hayakawa C."/>
            <person name="Shiratori Y."/>
            <person name="Senoo K."/>
        </authorList>
    </citation>
    <scope>NUCLEOTIDE SEQUENCE</scope>
    <source>
        <strain evidence="15">Red736</strain>
    </source>
</reference>
<dbReference type="SMART" id="SM00086">
    <property type="entry name" value="PAC"/>
    <property type="match status" value="2"/>
</dbReference>
<accession>A0A6V8MT53</accession>
<dbReference type="Pfam" id="PF02518">
    <property type="entry name" value="HATPase_c"/>
    <property type="match status" value="1"/>
</dbReference>
<dbReference type="CDD" id="cd00130">
    <property type="entry name" value="PAS"/>
    <property type="match status" value="2"/>
</dbReference>
<dbReference type="Pfam" id="PF02743">
    <property type="entry name" value="dCache_1"/>
    <property type="match status" value="1"/>
</dbReference>
<dbReference type="SMART" id="SM00387">
    <property type="entry name" value="HATPase_c"/>
    <property type="match status" value="1"/>
</dbReference>
<evidence type="ECO:0000256" key="1">
    <source>
        <dbReference type="ARBA" id="ARBA00000085"/>
    </source>
</evidence>
<evidence type="ECO:0000313" key="15">
    <source>
        <dbReference type="EMBL" id="GFO62803.1"/>
    </source>
</evidence>
<sequence length="955" mass="106570">MKARLIQKPALAFLVLICTCLCGLVFLFAYQQARESAISRLHDEQMIHAKQAAQGIQDYFSTWSGILSSMARMKEIAAADASGRQQMEFFYDAHREQIRSFTRVDENGIVLVSIPQREAAGRNISAQKHIQELLRNRKPVVSDVFRTVQGYDAIALHVPVYDGSRFRGSIAIVINFQNLAKRYLDVIRIGKTGHAWVISRDGTELYSPVPGHSGRSIFANGRGYPSLLAMVQQMLQGRSGTATYTAPADGDRLGTPARQLAVYHPIAMGNTFWSIAVASSEREILASLTAYRNRLVLAVLILLAGGVAVSAFVVRAMVIVKEEEAHREAEAELRASEQRYRDLFEHNPAPMLIYERGTMEMVAVNEAFLIAYGYTLEEVLALHLTDLYTEEEKQKITEVAARLSGHTYVGEWHHRRKDGTVFPIVVTSHDVVYKGRTCRIAVITDITERKKMEKAIEEESQFNRILLEQSPDGIVIIEPDTARFINFNGAACRQLGYSREEFAQLSIFDVEAQETHEETRGRIAGILANGSGSFETVQRTRTGELRNVEVHAQIVHIQDHPVYYCIWRDVTEHRKLEEQLRQSQKMESVGRLAGGVAHDFNNMLGVIIGSAELCRHQLPEDTPVEKYLEHILKAAQRSSEITRQLLAFSRKEIVSPKAVNLNSQVIDAQKMLCRLIGEDIRLNFKPATSIWTVLIDPSQVDQILMNLSANSRDAMPDGGTLNIETANVRLDADYCRHHSGCTPGDYVKLTVSDTGIGMDRETREHIFEPFFTTKGLGVGTGLGLATVYGIVSQNNGFITVYSEPGHGTVFSIYFPRLPDVEADTEEVDVAIPSTGSGTVLLVEDEEMLLWTTTRMLEEMGYTVIQAQSPAQAIEICGKGEAIDLVLTDVVMPGMNGREMTDRIRAIRPEVKVLFMSGYTADIVAQRGIVEEGMHYIPKPLDARKLNEKIAQMLAP</sequence>
<dbReference type="Pfam" id="PF13426">
    <property type="entry name" value="PAS_9"/>
    <property type="match status" value="2"/>
</dbReference>
<dbReference type="InterPro" id="IPR011006">
    <property type="entry name" value="CheY-like_superfamily"/>
</dbReference>
<dbReference type="InterPro" id="IPR003661">
    <property type="entry name" value="HisK_dim/P_dom"/>
</dbReference>
<feature type="domain" description="Response regulatory" evidence="13">
    <location>
        <begin position="838"/>
        <end position="953"/>
    </location>
</feature>